<name>A0AAD7EZ12_9AGAR</name>
<feature type="non-terminal residue" evidence="2">
    <location>
        <position position="1"/>
    </location>
</feature>
<accession>A0AAD7EZ12</accession>
<proteinExistence type="predicted"/>
<comment type="caution">
    <text evidence="2">The sequence shown here is derived from an EMBL/GenBank/DDBJ whole genome shotgun (WGS) entry which is preliminary data.</text>
</comment>
<dbReference type="AlphaFoldDB" id="A0AAD7EZ12"/>
<dbReference type="EMBL" id="JARIHO010000006">
    <property type="protein sequence ID" value="KAJ7359877.1"/>
    <property type="molecule type" value="Genomic_DNA"/>
</dbReference>
<evidence type="ECO:0000313" key="2">
    <source>
        <dbReference type="EMBL" id="KAJ7359877.1"/>
    </source>
</evidence>
<keyword evidence="3" id="KW-1185">Reference proteome</keyword>
<dbReference type="InterPro" id="IPR002156">
    <property type="entry name" value="RNaseH_domain"/>
</dbReference>
<sequence>VYVQGACKGSGTEGATAVGAVFWGETSNANCALTVPGPNPPTNNRAAIYAVLLAVKSSNPDVSLMILTNSEYTIRHACYWAGKNSQIGWSCPNGDLLKDLVMLLGWRGAPTRFVRIERGVKNLRAEEARKLAQNG</sequence>
<gene>
    <name evidence="2" type="ORF">DFH08DRAFT_623625</name>
</gene>
<dbReference type="PROSITE" id="PS50879">
    <property type="entry name" value="RNASE_H_1"/>
    <property type="match status" value="1"/>
</dbReference>
<dbReference type="Proteomes" id="UP001218218">
    <property type="component" value="Unassembled WGS sequence"/>
</dbReference>
<dbReference type="GO" id="GO:0004523">
    <property type="term" value="F:RNA-DNA hybrid ribonuclease activity"/>
    <property type="evidence" value="ECO:0007669"/>
    <property type="project" value="InterPro"/>
</dbReference>
<evidence type="ECO:0000313" key="3">
    <source>
        <dbReference type="Proteomes" id="UP001218218"/>
    </source>
</evidence>
<dbReference type="Pfam" id="PF00075">
    <property type="entry name" value="RNase_H"/>
    <property type="match status" value="1"/>
</dbReference>
<dbReference type="InterPro" id="IPR012337">
    <property type="entry name" value="RNaseH-like_sf"/>
</dbReference>
<dbReference type="SUPFAM" id="SSF53098">
    <property type="entry name" value="Ribonuclease H-like"/>
    <property type="match status" value="1"/>
</dbReference>
<feature type="non-terminal residue" evidence="2">
    <location>
        <position position="135"/>
    </location>
</feature>
<dbReference type="Gene3D" id="3.30.420.10">
    <property type="entry name" value="Ribonuclease H-like superfamily/Ribonuclease H"/>
    <property type="match status" value="1"/>
</dbReference>
<protein>
    <recommendedName>
        <fullName evidence="1">RNase H type-1 domain-containing protein</fullName>
    </recommendedName>
</protein>
<feature type="domain" description="RNase H type-1" evidence="1">
    <location>
        <begin position="1"/>
        <end position="135"/>
    </location>
</feature>
<organism evidence="2 3">
    <name type="scientific">Mycena albidolilacea</name>
    <dbReference type="NCBI Taxonomy" id="1033008"/>
    <lineage>
        <taxon>Eukaryota</taxon>
        <taxon>Fungi</taxon>
        <taxon>Dikarya</taxon>
        <taxon>Basidiomycota</taxon>
        <taxon>Agaricomycotina</taxon>
        <taxon>Agaricomycetes</taxon>
        <taxon>Agaricomycetidae</taxon>
        <taxon>Agaricales</taxon>
        <taxon>Marasmiineae</taxon>
        <taxon>Mycenaceae</taxon>
        <taxon>Mycena</taxon>
    </lineage>
</organism>
<evidence type="ECO:0000259" key="1">
    <source>
        <dbReference type="PROSITE" id="PS50879"/>
    </source>
</evidence>
<dbReference type="GO" id="GO:0003676">
    <property type="term" value="F:nucleic acid binding"/>
    <property type="evidence" value="ECO:0007669"/>
    <property type="project" value="InterPro"/>
</dbReference>
<reference evidence="2" key="1">
    <citation type="submission" date="2023-03" db="EMBL/GenBank/DDBJ databases">
        <title>Massive genome expansion in bonnet fungi (Mycena s.s.) driven by repeated elements and novel gene families across ecological guilds.</title>
        <authorList>
            <consortium name="Lawrence Berkeley National Laboratory"/>
            <person name="Harder C.B."/>
            <person name="Miyauchi S."/>
            <person name="Viragh M."/>
            <person name="Kuo A."/>
            <person name="Thoen E."/>
            <person name="Andreopoulos B."/>
            <person name="Lu D."/>
            <person name="Skrede I."/>
            <person name="Drula E."/>
            <person name="Henrissat B."/>
            <person name="Morin E."/>
            <person name="Kohler A."/>
            <person name="Barry K."/>
            <person name="LaButti K."/>
            <person name="Morin E."/>
            <person name="Salamov A."/>
            <person name="Lipzen A."/>
            <person name="Mereny Z."/>
            <person name="Hegedus B."/>
            <person name="Baldrian P."/>
            <person name="Stursova M."/>
            <person name="Weitz H."/>
            <person name="Taylor A."/>
            <person name="Grigoriev I.V."/>
            <person name="Nagy L.G."/>
            <person name="Martin F."/>
            <person name="Kauserud H."/>
        </authorList>
    </citation>
    <scope>NUCLEOTIDE SEQUENCE</scope>
    <source>
        <strain evidence="2">CBHHK002</strain>
    </source>
</reference>
<dbReference type="InterPro" id="IPR036397">
    <property type="entry name" value="RNaseH_sf"/>
</dbReference>